<name>A0A9Q0M113_BLOTA</name>
<dbReference type="AlphaFoldDB" id="A0A9Q0M113"/>
<sequence length="348" mass="40695">MWKSHPIRIKSLEKRLKKMENLCKEQNANFIKELSEKDAEIIKLKYEMVENEIKIREKYRSKISQYKLSLTRSNHLLKNSIRQSKSELRQIKEQNQKEEEMYRMLQKKYMDIIEATFSHEEICVVKQFLKAQDAKLEQIDLDQLDERNESVHSEPSISELNETMNSKNELETMESNLFTSNQVENENSKNSLNVEQNTIETVAETGFNLEFNKTPFDTISKVNEKLDEIGTVEPKMITTTIQIVNEGNETNLNKNQSKNEKNQNVNSPNESNFNFELDEPGFDFEFSGTQLNNEFDPNEAGEYVLFSDNENNPQDDQNPFLSGVNNDETSFVLNFSQDETNEDFLNFN</sequence>
<keyword evidence="4" id="KW-1185">Reference proteome</keyword>
<accession>A0A9Q0M113</accession>
<evidence type="ECO:0000313" key="3">
    <source>
        <dbReference type="EMBL" id="KAJ6217094.1"/>
    </source>
</evidence>
<proteinExistence type="predicted"/>
<feature type="compositionally biased region" description="Low complexity" evidence="2">
    <location>
        <begin position="251"/>
        <end position="267"/>
    </location>
</feature>
<keyword evidence="1" id="KW-0175">Coiled coil</keyword>
<organism evidence="3 4">
    <name type="scientific">Blomia tropicalis</name>
    <name type="common">Mite</name>
    <dbReference type="NCBI Taxonomy" id="40697"/>
    <lineage>
        <taxon>Eukaryota</taxon>
        <taxon>Metazoa</taxon>
        <taxon>Ecdysozoa</taxon>
        <taxon>Arthropoda</taxon>
        <taxon>Chelicerata</taxon>
        <taxon>Arachnida</taxon>
        <taxon>Acari</taxon>
        <taxon>Acariformes</taxon>
        <taxon>Sarcoptiformes</taxon>
        <taxon>Astigmata</taxon>
        <taxon>Glycyphagoidea</taxon>
        <taxon>Echimyopodidae</taxon>
        <taxon>Blomia</taxon>
    </lineage>
</organism>
<dbReference type="Proteomes" id="UP001142055">
    <property type="component" value="Chromosome 3"/>
</dbReference>
<feature type="region of interest" description="Disordered" evidence="2">
    <location>
        <begin position="248"/>
        <end position="275"/>
    </location>
</feature>
<dbReference type="EMBL" id="JAPWDV010000003">
    <property type="protein sequence ID" value="KAJ6217094.1"/>
    <property type="molecule type" value="Genomic_DNA"/>
</dbReference>
<gene>
    <name evidence="3" type="ORF">RDWZM_008251</name>
</gene>
<protein>
    <submittedName>
        <fullName evidence="3">Uncharacterized protein</fullName>
    </submittedName>
</protein>
<feature type="coiled-coil region" evidence="1">
    <location>
        <begin position="74"/>
        <end position="108"/>
    </location>
</feature>
<reference evidence="3" key="1">
    <citation type="submission" date="2022-12" db="EMBL/GenBank/DDBJ databases">
        <title>Genome assemblies of Blomia tropicalis.</title>
        <authorList>
            <person name="Cui Y."/>
        </authorList>
    </citation>
    <scope>NUCLEOTIDE SEQUENCE</scope>
    <source>
        <tissue evidence="3">Adult mites</tissue>
    </source>
</reference>
<evidence type="ECO:0000256" key="2">
    <source>
        <dbReference type="SAM" id="MobiDB-lite"/>
    </source>
</evidence>
<comment type="caution">
    <text evidence="3">The sequence shown here is derived from an EMBL/GenBank/DDBJ whole genome shotgun (WGS) entry which is preliminary data.</text>
</comment>
<evidence type="ECO:0000313" key="4">
    <source>
        <dbReference type="Proteomes" id="UP001142055"/>
    </source>
</evidence>
<evidence type="ECO:0000256" key="1">
    <source>
        <dbReference type="SAM" id="Coils"/>
    </source>
</evidence>